<evidence type="ECO:0000256" key="1">
    <source>
        <dbReference type="SAM" id="MobiDB-lite"/>
    </source>
</evidence>
<feature type="compositionally biased region" description="Polar residues" evidence="1">
    <location>
        <begin position="53"/>
        <end position="64"/>
    </location>
</feature>
<organism evidence="2 3">
    <name type="scientific">Candidatus Flavonifractor merdipullorum</name>
    <dbReference type="NCBI Taxonomy" id="2838590"/>
    <lineage>
        <taxon>Bacteria</taxon>
        <taxon>Bacillati</taxon>
        <taxon>Bacillota</taxon>
        <taxon>Clostridia</taxon>
        <taxon>Eubacteriales</taxon>
        <taxon>Oscillospiraceae</taxon>
        <taxon>Flavonifractor</taxon>
    </lineage>
</organism>
<proteinExistence type="predicted"/>
<protein>
    <submittedName>
        <fullName evidence="2">Uncharacterized protein</fullName>
    </submittedName>
</protein>
<feature type="region of interest" description="Disordered" evidence="1">
    <location>
        <begin position="40"/>
        <end position="64"/>
    </location>
</feature>
<evidence type="ECO:0000313" key="3">
    <source>
        <dbReference type="Proteomes" id="UP000824192"/>
    </source>
</evidence>
<accession>A0A9D1UP80</accession>
<dbReference type="AlphaFoldDB" id="A0A9D1UP80"/>
<dbReference type="EMBL" id="DXGA01000185">
    <property type="protein sequence ID" value="HIW94588.1"/>
    <property type="molecule type" value="Genomic_DNA"/>
</dbReference>
<evidence type="ECO:0000313" key="2">
    <source>
        <dbReference type="EMBL" id="HIW94588.1"/>
    </source>
</evidence>
<dbReference type="Proteomes" id="UP000824192">
    <property type="component" value="Unassembled WGS sequence"/>
</dbReference>
<sequence length="64" mass="6828">MKDGQGWQELFWATGLPEAWLASRTGGIHESFLCPLSCSKESGNRPAEGRNTPEGTSAASYPTG</sequence>
<name>A0A9D1UP80_9FIRM</name>
<reference evidence="2" key="1">
    <citation type="journal article" date="2021" name="PeerJ">
        <title>Extensive microbial diversity within the chicken gut microbiome revealed by metagenomics and culture.</title>
        <authorList>
            <person name="Gilroy R."/>
            <person name="Ravi A."/>
            <person name="Getino M."/>
            <person name="Pursley I."/>
            <person name="Horton D.L."/>
            <person name="Alikhan N.F."/>
            <person name="Baker D."/>
            <person name="Gharbi K."/>
            <person name="Hall N."/>
            <person name="Watson M."/>
            <person name="Adriaenssens E.M."/>
            <person name="Foster-Nyarko E."/>
            <person name="Jarju S."/>
            <person name="Secka A."/>
            <person name="Antonio M."/>
            <person name="Oren A."/>
            <person name="Chaudhuri R.R."/>
            <person name="La Ragione R."/>
            <person name="Hildebrand F."/>
            <person name="Pallen M.J."/>
        </authorList>
    </citation>
    <scope>NUCLEOTIDE SEQUENCE</scope>
    <source>
        <strain evidence="2">ChiGjej6B6-1540</strain>
    </source>
</reference>
<comment type="caution">
    <text evidence="2">The sequence shown here is derived from an EMBL/GenBank/DDBJ whole genome shotgun (WGS) entry which is preliminary data.</text>
</comment>
<gene>
    <name evidence="2" type="ORF">H9868_08645</name>
</gene>
<reference evidence="2" key="2">
    <citation type="submission" date="2021-04" db="EMBL/GenBank/DDBJ databases">
        <authorList>
            <person name="Gilroy R."/>
        </authorList>
    </citation>
    <scope>NUCLEOTIDE SEQUENCE</scope>
    <source>
        <strain evidence="2">ChiGjej6B6-1540</strain>
    </source>
</reference>